<dbReference type="GO" id="GO:0004674">
    <property type="term" value="F:protein serine/threonine kinase activity"/>
    <property type="evidence" value="ECO:0007669"/>
    <property type="project" value="UniProtKB-KW"/>
</dbReference>
<keyword evidence="3 9" id="KW-0418">Kinase</keyword>
<organism evidence="9 10">
    <name type="scientific">Nocardia alba</name>
    <dbReference type="NCBI Taxonomy" id="225051"/>
    <lineage>
        <taxon>Bacteria</taxon>
        <taxon>Bacillati</taxon>
        <taxon>Actinomycetota</taxon>
        <taxon>Actinomycetes</taxon>
        <taxon>Mycobacteriales</taxon>
        <taxon>Nocardiaceae</taxon>
        <taxon>Nocardia</taxon>
    </lineage>
</organism>
<sequence length="801" mass="87706">MSDNTGSGELPDATPGRATNVRVDMVEAFAAAWGTLGEHPPDIAAYLPDAATLRAQALHQLIRVDLRHRWLHHAGTDIARKRLSQYCAEFPELDRASLPAGLVFEEFVIRRHSGERVDPRDCLREYPEQAPSLRGLLNAEDLDQSTHRSDDPDATVNRTLDSTRSTQMTSPQLDLTATATSAATASTDALSNPGAFEPLDRIEIGQRIGDFELLTGLGSGAFARVFLARQTSMQRLVAVKISADRGTEPQTLAQLDHDYIVRVFDQQLLDTDSTPSDSRRLRLLYMQFLPGGTLLGLLRWVRATPPAERSGKLLLDAVDAAMEEKGEIRPTDSSVRSEIADLTWPETVAWLGRRLAEALDYASSHGVLHRDVKPANVLLTAEGVPKLADFNISFSRTVEGTSPVAYFGGSLAYMSPEQLEACHPGLARTAADLDTRSDIYSLGVVLWELLTGAKPFDDDTAAAEGRGDETTLETMLERRTGGVDPVALERVPGDCPTALRRVLLTCLDPDRSGRWATGSVLAKQFDLCLDARARDLVDPPPNSWRMLWRKWPLLVLVLAIGVPNALASWYNILHNQHLVVSRLSETAQKSFVIITAGVNVVFFPLGAAVLIYLARFVLSVPRGLRHGRRYDSEILRRTRHDTLRFGDRVVIVAFSLWAISGVTFPIALRLAAGDVPGHAVVHFLASLLVCGAIAVAYPFFLVTFYLVRCIYPIFLRHGEISADDGAWLRALSRRCTWYLAVAASVPLLAVAGVTFLPPGDIPAVIVAVRVLCVGGIVAFIGSYLLFRALEADLKALERVVS</sequence>
<keyword evidence="7" id="KW-1133">Transmembrane helix</keyword>
<comment type="caution">
    <text evidence="9">The sequence shown here is derived from an EMBL/GenBank/DDBJ whole genome shotgun (WGS) entry which is preliminary data.</text>
</comment>
<feature type="domain" description="Protein kinase" evidence="8">
    <location>
        <begin position="211"/>
        <end position="526"/>
    </location>
</feature>
<dbReference type="InterPro" id="IPR017441">
    <property type="entry name" value="Protein_kinase_ATP_BS"/>
</dbReference>
<dbReference type="OrthoDB" id="4569664at2"/>
<dbReference type="Pfam" id="PF00069">
    <property type="entry name" value="Pkinase"/>
    <property type="match status" value="1"/>
</dbReference>
<feature type="transmembrane region" description="Helical" evidence="7">
    <location>
        <begin position="763"/>
        <end position="786"/>
    </location>
</feature>
<dbReference type="AlphaFoldDB" id="A0A4R1G3V5"/>
<evidence type="ECO:0000313" key="10">
    <source>
        <dbReference type="Proteomes" id="UP000294856"/>
    </source>
</evidence>
<keyword evidence="2 5" id="KW-0547">Nucleotide-binding</keyword>
<dbReference type="PANTHER" id="PTHR43289">
    <property type="entry name" value="MITOGEN-ACTIVATED PROTEIN KINASE KINASE KINASE 20-RELATED"/>
    <property type="match status" value="1"/>
</dbReference>
<dbReference type="PANTHER" id="PTHR43289:SF34">
    <property type="entry name" value="SERINE_THREONINE-PROTEIN KINASE YBDM-RELATED"/>
    <property type="match status" value="1"/>
</dbReference>
<keyword evidence="7" id="KW-0812">Transmembrane</keyword>
<evidence type="ECO:0000256" key="3">
    <source>
        <dbReference type="ARBA" id="ARBA00022777"/>
    </source>
</evidence>
<proteinExistence type="predicted"/>
<dbReference type="PROSITE" id="PS00108">
    <property type="entry name" value="PROTEIN_KINASE_ST"/>
    <property type="match status" value="1"/>
</dbReference>
<dbReference type="STRING" id="1210063.GCA_001612665_04395"/>
<evidence type="ECO:0000256" key="1">
    <source>
        <dbReference type="ARBA" id="ARBA00022679"/>
    </source>
</evidence>
<keyword evidence="10" id="KW-1185">Reference proteome</keyword>
<dbReference type="PROSITE" id="PS50011">
    <property type="entry name" value="PROTEIN_KINASE_DOM"/>
    <property type="match status" value="1"/>
</dbReference>
<keyword evidence="7" id="KW-0472">Membrane</keyword>
<evidence type="ECO:0000256" key="2">
    <source>
        <dbReference type="ARBA" id="ARBA00022741"/>
    </source>
</evidence>
<reference evidence="9 10" key="1">
    <citation type="submission" date="2019-03" db="EMBL/GenBank/DDBJ databases">
        <title>Genomic Encyclopedia of Type Strains, Phase IV (KMG-IV): sequencing the most valuable type-strain genomes for metagenomic binning, comparative biology and taxonomic classification.</title>
        <authorList>
            <person name="Goeker M."/>
        </authorList>
    </citation>
    <scope>NUCLEOTIDE SEQUENCE [LARGE SCALE GENOMIC DNA]</scope>
    <source>
        <strain evidence="9 10">DSM 44684</strain>
    </source>
</reference>
<dbReference type="InterPro" id="IPR008271">
    <property type="entry name" value="Ser/Thr_kinase_AS"/>
</dbReference>
<evidence type="ECO:0000313" key="9">
    <source>
        <dbReference type="EMBL" id="TCK01143.1"/>
    </source>
</evidence>
<evidence type="ECO:0000256" key="5">
    <source>
        <dbReference type="PROSITE-ProRule" id="PRU10141"/>
    </source>
</evidence>
<dbReference type="Gene3D" id="1.10.510.10">
    <property type="entry name" value="Transferase(Phosphotransferase) domain 1"/>
    <property type="match status" value="2"/>
</dbReference>
<keyword evidence="4 5" id="KW-0067">ATP-binding</keyword>
<feature type="transmembrane region" description="Helical" evidence="7">
    <location>
        <begin position="680"/>
        <end position="707"/>
    </location>
</feature>
<feature type="binding site" evidence="5">
    <location>
        <position position="240"/>
    </location>
    <ligand>
        <name>ATP</name>
        <dbReference type="ChEBI" id="CHEBI:30616"/>
    </ligand>
</feature>
<name>A0A4R1G3V5_9NOCA</name>
<protein>
    <submittedName>
        <fullName evidence="9">Serine/threonine protein kinase</fullName>
    </submittedName>
</protein>
<evidence type="ECO:0000259" key="8">
    <source>
        <dbReference type="PROSITE" id="PS50011"/>
    </source>
</evidence>
<feature type="compositionally biased region" description="Polar residues" evidence="6">
    <location>
        <begin position="156"/>
        <end position="172"/>
    </location>
</feature>
<dbReference type="GO" id="GO:0005524">
    <property type="term" value="F:ATP binding"/>
    <property type="evidence" value="ECO:0007669"/>
    <property type="project" value="UniProtKB-UniRule"/>
</dbReference>
<dbReference type="SUPFAM" id="SSF56112">
    <property type="entry name" value="Protein kinase-like (PK-like)"/>
    <property type="match status" value="1"/>
</dbReference>
<keyword evidence="9" id="KW-0723">Serine/threonine-protein kinase</keyword>
<dbReference type="PROSITE" id="PS00107">
    <property type="entry name" value="PROTEIN_KINASE_ATP"/>
    <property type="match status" value="1"/>
</dbReference>
<keyword evidence="1" id="KW-0808">Transferase</keyword>
<evidence type="ECO:0000256" key="7">
    <source>
        <dbReference type="SAM" id="Phobius"/>
    </source>
</evidence>
<feature type="transmembrane region" description="Helical" evidence="7">
    <location>
        <begin position="592"/>
        <end position="618"/>
    </location>
</feature>
<accession>A0A4R1G3V5</accession>
<feature type="region of interest" description="Disordered" evidence="6">
    <location>
        <begin position="143"/>
        <end position="173"/>
    </location>
</feature>
<dbReference type="InterPro" id="IPR000719">
    <property type="entry name" value="Prot_kinase_dom"/>
</dbReference>
<gene>
    <name evidence="9" type="ORF">DFR71_2167</name>
</gene>
<evidence type="ECO:0000256" key="4">
    <source>
        <dbReference type="ARBA" id="ARBA00022840"/>
    </source>
</evidence>
<dbReference type="RefSeq" id="WP_084472985.1">
    <property type="nucleotide sequence ID" value="NZ_SMFR01000001.1"/>
</dbReference>
<dbReference type="EMBL" id="SMFR01000001">
    <property type="protein sequence ID" value="TCK01143.1"/>
    <property type="molecule type" value="Genomic_DNA"/>
</dbReference>
<dbReference type="Proteomes" id="UP000294856">
    <property type="component" value="Unassembled WGS sequence"/>
</dbReference>
<dbReference type="InterPro" id="IPR011009">
    <property type="entry name" value="Kinase-like_dom_sf"/>
</dbReference>
<dbReference type="CDD" id="cd14014">
    <property type="entry name" value="STKc_PknB_like"/>
    <property type="match status" value="1"/>
</dbReference>
<feature type="transmembrane region" description="Helical" evidence="7">
    <location>
        <begin position="737"/>
        <end position="757"/>
    </location>
</feature>
<dbReference type="SMART" id="SM00220">
    <property type="entry name" value="S_TKc"/>
    <property type="match status" value="1"/>
</dbReference>
<feature type="transmembrane region" description="Helical" evidence="7">
    <location>
        <begin position="649"/>
        <end position="668"/>
    </location>
</feature>
<evidence type="ECO:0000256" key="6">
    <source>
        <dbReference type="SAM" id="MobiDB-lite"/>
    </source>
</evidence>